<dbReference type="EMBL" id="JN885998">
    <property type="protein sequence ID" value="AEX62731.1"/>
    <property type="molecule type" value="Genomic_DNA"/>
</dbReference>
<organism evidence="1">
    <name type="scientific">Moumouvirus sp. 'Monve'</name>
    <dbReference type="NCBI Taxonomy" id="1128131"/>
    <lineage>
        <taxon>Viruses</taxon>
        <taxon>Varidnaviria</taxon>
        <taxon>Bamfordvirae</taxon>
        <taxon>Nucleocytoviricota</taxon>
        <taxon>Megaviricetes</taxon>
        <taxon>Imitervirales</taxon>
        <taxon>Mimiviridae</taxon>
        <taxon>Megamimivirinae</taxon>
        <taxon>Moumouvirus</taxon>
    </lineage>
</organism>
<accession>H2EEA8</accession>
<evidence type="ECO:0000313" key="1">
    <source>
        <dbReference type="EMBL" id="AEX62731.1"/>
    </source>
</evidence>
<proteinExistence type="predicted"/>
<sequence>MKNFVIANPYDIDIYGEPFSDHSRSLTRCLYKNNSRDYFKNYNINIIPIANFITDINIKYEIMDYNVCQKYYTNNSSDNLTKIYYQALNNFINEVKQTNNFNNSIILAVQVKTIDFFYTHFPLLKSKGIKIIFYYDDIHNFSIANKHITIFDIINSTDKNKLVFKDDRLENCSYLLTTSKYFNYIGIYQNKTIIYYPPVDDIIFSMYTPVNLLNRTNKILLTSNMFGYNLDNYIFNTLNNKNDTNNSVAVRYYDFDNAVCSTNNVELCKTSGLLSNFKKFSKYQGVFIGYFQKPLNNVPWKIFEVLASGSILFVEENDILHDLGLEKNLHYVPVTRENLFNEEYLKNYIGTDIGRTIALNGYNFVRKYNAGRKNLDFFINLIKSIN</sequence>
<gene>
    <name evidence="1" type="ORF">mv_L526</name>
</gene>
<name>H2EEA8_9VIRU</name>
<reference evidence="1" key="1">
    <citation type="submission" date="2011-10" db="EMBL/GenBank/DDBJ databases">
        <title>Provirophages and transpovirons: unique mobilome of giant viruses.</title>
        <authorList>
            <person name="Desnues C."/>
            <person name="LaScola B."/>
            <person name="Yutin N."/>
            <person name="Fournous G."/>
            <person name="Koonin E."/>
            <person name="Raoult D."/>
        </authorList>
    </citation>
    <scope>NUCLEOTIDE SEQUENCE</scope>
    <source>
        <strain evidence="1">Mv13-mv</strain>
    </source>
</reference>
<protein>
    <submittedName>
        <fullName evidence="1">Uncharacterized protein</fullName>
    </submittedName>
</protein>